<protein>
    <submittedName>
        <fullName evidence="8">DoxX family protein</fullName>
    </submittedName>
</protein>
<gene>
    <name evidence="8" type="ORF">QJT80_02680</name>
</gene>
<sequence>MRYVIGFLSFEWLRVLDFIAPLLMRLFLAPLFWVAGTQHLGLFSGPNFVVWKPSTWTNAQAHQDSLASLNNMTLFGMDTGSLLNLLGAIELFAGVVLILGLGVRWISLLLLFVVGVWFASSLGDSSLGSVLHNFLLSHGYTTIANNPTEVYMAYFVMLIALFFMGGGRWISLDWFIYRAMVQKANPGDTYHDDPFEIDATDDYGTQQTKY</sequence>
<evidence type="ECO:0000256" key="7">
    <source>
        <dbReference type="SAM" id="Phobius"/>
    </source>
</evidence>
<evidence type="ECO:0000313" key="8">
    <source>
        <dbReference type="EMBL" id="WGZ91386.1"/>
    </source>
</evidence>
<dbReference type="KEGG" id="tdu:QJT80_02680"/>
<feature type="transmembrane region" description="Helical" evidence="7">
    <location>
        <begin position="108"/>
        <end position="131"/>
    </location>
</feature>
<name>A0AA95H625_9GAMM</name>
<evidence type="ECO:0000256" key="4">
    <source>
        <dbReference type="ARBA" id="ARBA00022692"/>
    </source>
</evidence>
<evidence type="ECO:0000256" key="6">
    <source>
        <dbReference type="ARBA" id="ARBA00023136"/>
    </source>
</evidence>
<comment type="subcellular location">
    <subcellularLocation>
        <location evidence="1">Cell membrane</location>
        <topology evidence="1">Multi-pass membrane protein</topology>
    </subcellularLocation>
</comment>
<reference evidence="8" key="1">
    <citation type="journal article" date="2023" name="Int. J. Mol. Sci.">
        <title>Metagenomics Revealed a New Genus 'Candidatus Thiocaldithrix dubininis' gen. nov., sp. nov. and a New Species 'Candidatus Thiothrix putei' sp. nov. in the Family Thiotrichaceae, Some Members of Which Have Traits of Both Na+- and H+-Motive Energetics.</title>
        <authorList>
            <person name="Ravin N.V."/>
            <person name="Muntyan M.S."/>
            <person name="Smolyakov D.D."/>
            <person name="Rudenko T.S."/>
            <person name="Beletsky A.V."/>
            <person name="Mardanov A.V."/>
            <person name="Grabovich M.Y."/>
        </authorList>
    </citation>
    <scope>NUCLEOTIDE SEQUENCE</scope>
    <source>
        <strain evidence="8">GKL-01</strain>
    </source>
</reference>
<evidence type="ECO:0000256" key="2">
    <source>
        <dbReference type="ARBA" id="ARBA00006679"/>
    </source>
</evidence>
<keyword evidence="6 7" id="KW-0472">Membrane</keyword>
<evidence type="ECO:0000256" key="3">
    <source>
        <dbReference type="ARBA" id="ARBA00022475"/>
    </source>
</evidence>
<feature type="transmembrane region" description="Helical" evidence="7">
    <location>
        <begin position="82"/>
        <end position="101"/>
    </location>
</feature>
<comment type="similarity">
    <text evidence="2">Belongs to the DoxX family.</text>
</comment>
<dbReference type="Pfam" id="PF07681">
    <property type="entry name" value="DoxX"/>
    <property type="match status" value="1"/>
</dbReference>
<proteinExistence type="inferred from homology"/>
<dbReference type="AlphaFoldDB" id="A0AA95H625"/>
<keyword evidence="5 7" id="KW-1133">Transmembrane helix</keyword>
<feature type="transmembrane region" description="Helical" evidence="7">
    <location>
        <begin position="12"/>
        <end position="35"/>
    </location>
</feature>
<organism evidence="8">
    <name type="scientific">Candidatus Thiocaldithrix dubininis</name>
    <dbReference type="NCBI Taxonomy" id="3080823"/>
    <lineage>
        <taxon>Bacteria</taxon>
        <taxon>Pseudomonadati</taxon>
        <taxon>Pseudomonadota</taxon>
        <taxon>Gammaproteobacteria</taxon>
        <taxon>Thiotrichales</taxon>
        <taxon>Thiotrichaceae</taxon>
        <taxon>Candidatus Thiocaldithrix</taxon>
    </lineage>
</organism>
<dbReference type="PANTHER" id="PTHR33452:SF19">
    <property type="entry name" value="DOXX FAMILY PROTEIN"/>
    <property type="match status" value="1"/>
</dbReference>
<evidence type="ECO:0000256" key="1">
    <source>
        <dbReference type="ARBA" id="ARBA00004651"/>
    </source>
</evidence>
<dbReference type="InterPro" id="IPR051907">
    <property type="entry name" value="DoxX-like_oxidoreductase"/>
</dbReference>
<dbReference type="Proteomes" id="UP001300672">
    <property type="component" value="Chromosome"/>
</dbReference>
<dbReference type="InterPro" id="IPR032808">
    <property type="entry name" value="DoxX"/>
</dbReference>
<dbReference type="PANTHER" id="PTHR33452">
    <property type="entry name" value="OXIDOREDUCTASE CATD-RELATED"/>
    <property type="match status" value="1"/>
</dbReference>
<reference evidence="8" key="2">
    <citation type="submission" date="2023-04" db="EMBL/GenBank/DDBJ databases">
        <authorList>
            <person name="Beletskiy A.V."/>
            <person name="Mardanov A.V."/>
            <person name="Ravin N.V."/>
        </authorList>
    </citation>
    <scope>NUCLEOTIDE SEQUENCE</scope>
    <source>
        <strain evidence="8">GKL-01</strain>
    </source>
</reference>
<dbReference type="EMBL" id="CP124755">
    <property type="protein sequence ID" value="WGZ91386.1"/>
    <property type="molecule type" value="Genomic_DNA"/>
</dbReference>
<dbReference type="GO" id="GO:0005886">
    <property type="term" value="C:plasma membrane"/>
    <property type="evidence" value="ECO:0007669"/>
    <property type="project" value="UniProtKB-SubCell"/>
</dbReference>
<keyword evidence="3" id="KW-1003">Cell membrane</keyword>
<feature type="transmembrane region" description="Helical" evidence="7">
    <location>
        <begin position="151"/>
        <end position="170"/>
    </location>
</feature>
<evidence type="ECO:0000256" key="5">
    <source>
        <dbReference type="ARBA" id="ARBA00022989"/>
    </source>
</evidence>
<keyword evidence="4 7" id="KW-0812">Transmembrane</keyword>
<accession>A0AA95H625</accession>